<sequence length="617" mass="69659">MAMKIVLITLLLGSILSGCEQAPDSSSQKNKAVSSTKTSTAVTCNDRDVGTRFTHDNATYLVVDNTTIQDSKNLQALQSGELRFCTSHVTSMERLFMDANAFEEAVQESDGSKSVTSFNQPIGDWDTSHVTTMRQLFSGASAFNQPIGDWNTANVTDMFGMFSFAEAFNQPINNWDTSNVTNMSRMFSAARAFNQPIGQWNTENVTEMASMFAEAKSFNQPIGNWDTENVTLMDTMFNGAEAFNQDIGDWDTSNVKSMFAMFYKAYAFNQPIDDWDTSSVRYMILMFNKAKMFNQPIGNWDTSNVTSMDSMFSQATSFNQSLSNWNVDKTCSHRDFSLNSSLEEENKPSFITISWTFDKLIAKALDTLTDIDKRYQNYLATTPVKNPYGDDLYNYVLPPLSQPVTRDTINSYKQVKSAVDKMSEKQKSQYFEKVRVANEEYQLIELVKQIEHDAIEEAFSNPLNGNGISKASALKYMNESYNLFLYTSIAVDDPRASRELSEIASEVLNAHETTILKSYIVDFPKDWKEGERMTADRAHTLDNAMQSTKVIISTVKLGDFIQHSDIASKYDQCDSADKDGYDCDMQVGMQALRFFRVKAYKSVSQRVAGLLEEQKHM</sequence>
<accession>A0A3N2E0F4</accession>
<feature type="signal peptide" evidence="2">
    <location>
        <begin position="1"/>
        <end position="22"/>
    </location>
</feature>
<dbReference type="NCBIfam" id="TIGR02167">
    <property type="entry name" value="Liste_lipo_26"/>
    <property type="match status" value="6"/>
</dbReference>
<name>A0A3N2E0F4_9GAMM</name>
<evidence type="ECO:0000256" key="1">
    <source>
        <dbReference type="SAM" id="MobiDB-lite"/>
    </source>
</evidence>
<keyword evidence="2" id="KW-0732">Signal</keyword>
<comment type="caution">
    <text evidence="3">The sequence shown here is derived from an EMBL/GenBank/DDBJ whole genome shotgun (WGS) entry which is preliminary data.</text>
</comment>
<evidence type="ECO:0000313" key="4">
    <source>
        <dbReference type="Proteomes" id="UP000275394"/>
    </source>
</evidence>
<protein>
    <submittedName>
        <fullName evidence="3">Surface protein</fullName>
    </submittedName>
</protein>
<evidence type="ECO:0000256" key="2">
    <source>
        <dbReference type="SAM" id="SignalP"/>
    </source>
</evidence>
<dbReference type="PROSITE" id="PS51257">
    <property type="entry name" value="PROKAR_LIPOPROTEIN"/>
    <property type="match status" value="1"/>
</dbReference>
<gene>
    <name evidence="3" type="ORF">EDC56_1094</name>
</gene>
<feature type="chain" id="PRO_5018226419" evidence="2">
    <location>
        <begin position="23"/>
        <end position="617"/>
    </location>
</feature>
<dbReference type="InterPro" id="IPR005046">
    <property type="entry name" value="DUF285"/>
</dbReference>
<dbReference type="Pfam" id="PF03382">
    <property type="entry name" value="DUF285"/>
    <property type="match status" value="3"/>
</dbReference>
<feature type="compositionally biased region" description="Low complexity" evidence="1">
    <location>
        <begin position="31"/>
        <end position="40"/>
    </location>
</feature>
<feature type="region of interest" description="Disordered" evidence="1">
    <location>
        <begin position="20"/>
        <end position="40"/>
    </location>
</feature>
<evidence type="ECO:0000313" key="3">
    <source>
        <dbReference type="EMBL" id="ROS05558.1"/>
    </source>
</evidence>
<keyword evidence="4" id="KW-1185">Reference proteome</keyword>
<dbReference type="AlphaFoldDB" id="A0A3N2E0F4"/>
<dbReference type="Proteomes" id="UP000275394">
    <property type="component" value="Unassembled WGS sequence"/>
</dbReference>
<dbReference type="InterPro" id="IPR011889">
    <property type="entry name" value="Liste_lipo_26"/>
</dbReference>
<dbReference type="EMBL" id="RKHR01000003">
    <property type="protein sequence ID" value="ROS05558.1"/>
    <property type="molecule type" value="Genomic_DNA"/>
</dbReference>
<dbReference type="RefSeq" id="WP_211333565.1">
    <property type="nucleotide sequence ID" value="NZ_RKHR01000003.1"/>
</dbReference>
<reference evidence="3 4" key="1">
    <citation type="submission" date="2018-11" db="EMBL/GenBank/DDBJ databases">
        <title>Genomic Encyclopedia of Type Strains, Phase IV (KMG-IV): sequencing the most valuable type-strain genomes for metagenomic binning, comparative biology and taxonomic classification.</title>
        <authorList>
            <person name="Goeker M."/>
        </authorList>
    </citation>
    <scope>NUCLEOTIDE SEQUENCE [LARGE SCALE GENOMIC DNA]</scope>
    <source>
        <strain evidence="3 4">DSM 100316</strain>
    </source>
</reference>
<proteinExistence type="predicted"/>
<organism evidence="3 4">
    <name type="scientific">Sinobacterium caligoides</name>
    <dbReference type="NCBI Taxonomy" id="933926"/>
    <lineage>
        <taxon>Bacteria</taxon>
        <taxon>Pseudomonadati</taxon>
        <taxon>Pseudomonadota</taxon>
        <taxon>Gammaproteobacteria</taxon>
        <taxon>Cellvibrionales</taxon>
        <taxon>Spongiibacteraceae</taxon>
        <taxon>Sinobacterium</taxon>
    </lineage>
</organism>